<dbReference type="PANTHER" id="PTHR31697">
    <property type="entry name" value="INTEGRATOR COMPLEX SUBUNIT 5"/>
    <property type="match status" value="1"/>
</dbReference>
<dbReference type="InterPro" id="IPR040316">
    <property type="entry name" value="INTS5"/>
</dbReference>
<reference evidence="4 5" key="1">
    <citation type="journal article" date="2018" name="Gigascience">
        <title>Genomes of trombidid mites reveal novel predicted allergens and laterally-transferred genes associated with secondary metabolism.</title>
        <authorList>
            <person name="Dong X."/>
            <person name="Chaisiri K."/>
            <person name="Xia D."/>
            <person name="Armstrong S.D."/>
            <person name="Fang Y."/>
            <person name="Donnelly M.J."/>
            <person name="Kadowaki T."/>
            <person name="McGarry J.W."/>
            <person name="Darby A.C."/>
            <person name="Makepeace B.L."/>
        </authorList>
    </citation>
    <scope>NUCLEOTIDE SEQUENCE [LARGE SCALE GENOMIC DNA]</scope>
    <source>
        <strain evidence="4">UoL-UT</strain>
    </source>
</reference>
<name>A0A443SSV0_9ACAR</name>
<dbReference type="AlphaFoldDB" id="A0A443SSV0"/>
<accession>A0A443SSV0</accession>
<dbReference type="Pfam" id="PF14838">
    <property type="entry name" value="INTS5_C"/>
    <property type="match status" value="1"/>
</dbReference>
<evidence type="ECO:0000313" key="4">
    <source>
        <dbReference type="EMBL" id="RWS30587.1"/>
    </source>
</evidence>
<organism evidence="4 5">
    <name type="scientific">Leptotrombidium deliense</name>
    <dbReference type="NCBI Taxonomy" id="299467"/>
    <lineage>
        <taxon>Eukaryota</taxon>
        <taxon>Metazoa</taxon>
        <taxon>Ecdysozoa</taxon>
        <taxon>Arthropoda</taxon>
        <taxon>Chelicerata</taxon>
        <taxon>Arachnida</taxon>
        <taxon>Acari</taxon>
        <taxon>Acariformes</taxon>
        <taxon>Trombidiformes</taxon>
        <taxon>Prostigmata</taxon>
        <taxon>Anystina</taxon>
        <taxon>Parasitengona</taxon>
        <taxon>Trombiculoidea</taxon>
        <taxon>Trombiculidae</taxon>
        <taxon>Leptotrombidium</taxon>
    </lineage>
</organism>
<feature type="domain" description="Integrator complex subunit 5 C-terminal" evidence="3">
    <location>
        <begin position="279"/>
        <end position="833"/>
    </location>
</feature>
<evidence type="ECO:0000259" key="3">
    <source>
        <dbReference type="Pfam" id="PF14838"/>
    </source>
</evidence>
<gene>
    <name evidence="4" type="ORF">B4U80_09484</name>
</gene>
<dbReference type="OrthoDB" id="69088at2759"/>
<evidence type="ECO:0000259" key="2">
    <source>
        <dbReference type="Pfam" id="PF14837"/>
    </source>
</evidence>
<keyword evidence="5" id="KW-1185">Reference proteome</keyword>
<evidence type="ECO:0000256" key="1">
    <source>
        <dbReference type="SAM" id="MobiDB-lite"/>
    </source>
</evidence>
<comment type="caution">
    <text evidence="4">The sequence shown here is derived from an EMBL/GenBank/DDBJ whole genome shotgun (WGS) entry which is preliminary data.</text>
</comment>
<dbReference type="EMBL" id="NCKV01000449">
    <property type="protein sequence ID" value="RWS30587.1"/>
    <property type="molecule type" value="Genomic_DNA"/>
</dbReference>
<protein>
    <submittedName>
        <fullName evidence="4">Integrator complex subunit 5-like protein</fullName>
    </submittedName>
</protein>
<dbReference type="PANTHER" id="PTHR31697:SF2">
    <property type="entry name" value="INTEGRATOR COMPLEX SUBUNIT 5"/>
    <property type="match status" value="1"/>
</dbReference>
<dbReference type="Pfam" id="PF14837">
    <property type="entry name" value="INTS5_N"/>
    <property type="match status" value="1"/>
</dbReference>
<sequence length="870" mass="99023">MGKEDVGNELKCFLQFQCEKKVTAPHSLIKSTLILLRKCYPARQAVLDFFAELFDDIVSQHCDPNADRLSETLLARIFRSTSEGSFDVQRRMSVESNHEAFSDSITPQSPPHQSCTTGEDEIPVSVKNSIIAFVDQISETLKTFSSESDANYEFIMKWVLQTTTDLSTKYAHFANIAPTTNPIFNLSNPIKFWLNCPVISLMLNLMHCRQSMIDSDVIIKKMIEYSPNSDWICAHFLTSLPSSDVSLFSQCIESLLNSSASPSSVTAILSYLSEYNPRAIINSSRSNIPFLLKLCSSSTPLLNLLATEAVKQINVHMLNDLSKTLTEDLKDEVIYCVMNAPNAYDLLVLVFDACVHKEANEKVTQQALRILGAIVVQLHEFVFSVNISGTVSLMDTLKVNYEKLIDECVNRSNVSLRRLQVRILQLLCIHFGLLFTTKVFHKILDSLKINYEDFKSNAMPHPLLLSLMRSLKLPFGADVQSCFKNAIKEPVMNSPRFWANLLTVVESDDSIEMDIDLLTMKLMEHMSKTCSIYSVFYILKLIQCFIEKDRKNVSKPNHHLCVTLVHNYMQILESIEDDEDTELKFLIITSSQKCMASLSTGQSSHQHILCRALIESEFHRNEKPTTFEVESDCDSNLMQENMQYGHSLKFRKIPLIPNKRENIRKNNGSTGPSIRRQLLYDAVRCCVVDIPSFASLLVECITPDVMFNNLPWPDEDFLKVTIERDLHIARKFEKNPILWDFCGFIAKDGNLHYCSVLIRALMAVQLTQWASATASKEKLGSTQKLVMLIANSELVPSSPFKYLPQIMPSLTPWEIFCVLNDLWRYMKDNSSCSSVRHMSTPTKPYLERLRIILSQKFPGHLYVKIFKGLN</sequence>
<evidence type="ECO:0000313" key="5">
    <source>
        <dbReference type="Proteomes" id="UP000288716"/>
    </source>
</evidence>
<feature type="compositionally biased region" description="Polar residues" evidence="1">
    <location>
        <begin position="103"/>
        <end position="117"/>
    </location>
</feature>
<proteinExistence type="predicted"/>
<dbReference type="GO" id="GO:0034472">
    <property type="term" value="P:snRNA 3'-end processing"/>
    <property type="evidence" value="ECO:0007669"/>
    <property type="project" value="TreeGrafter"/>
</dbReference>
<dbReference type="STRING" id="299467.A0A443SSV0"/>
<dbReference type="VEuPathDB" id="VectorBase:LDEU001449"/>
<dbReference type="GO" id="GO:0032039">
    <property type="term" value="C:integrator complex"/>
    <property type="evidence" value="ECO:0007669"/>
    <property type="project" value="InterPro"/>
</dbReference>
<feature type="domain" description="Integrator complex subunit 5 N-terminal" evidence="2">
    <location>
        <begin position="5"/>
        <end position="254"/>
    </location>
</feature>
<dbReference type="InterPro" id="IPR029444">
    <property type="entry name" value="INTS5_C"/>
</dbReference>
<dbReference type="InterPro" id="IPR029445">
    <property type="entry name" value="INTS5_N"/>
</dbReference>
<feature type="region of interest" description="Disordered" evidence="1">
    <location>
        <begin position="99"/>
        <end position="118"/>
    </location>
</feature>
<dbReference type="Proteomes" id="UP000288716">
    <property type="component" value="Unassembled WGS sequence"/>
</dbReference>